<protein>
    <submittedName>
        <fullName evidence="2">Uncharacterized protein</fullName>
    </submittedName>
</protein>
<feature type="region of interest" description="Disordered" evidence="1">
    <location>
        <begin position="71"/>
        <end position="105"/>
    </location>
</feature>
<dbReference type="EMBL" id="JANIEX010000314">
    <property type="protein sequence ID" value="KAJ3568970.1"/>
    <property type="molecule type" value="Genomic_DNA"/>
</dbReference>
<keyword evidence="3" id="KW-1185">Reference proteome</keyword>
<sequence>MNVQQRCEAGMPTHIQVLRRIRSVLPDSDWSSGDGAEITGANRIWMPRRLPNPQELGFPKTEATVMSRPVVSSPLAGNSSSAHTQTAGQRILPRRNPSFPSSRALRPFPSIAQSLQPSNTKKAVKIIEAPKNQKSMFMLDLTQAELSRQE</sequence>
<name>A0AAD5VU84_9AGAR</name>
<accession>A0AAD5VU84</accession>
<organism evidence="2 3">
    <name type="scientific">Leucocoprinus birnbaumii</name>
    <dbReference type="NCBI Taxonomy" id="56174"/>
    <lineage>
        <taxon>Eukaryota</taxon>
        <taxon>Fungi</taxon>
        <taxon>Dikarya</taxon>
        <taxon>Basidiomycota</taxon>
        <taxon>Agaricomycotina</taxon>
        <taxon>Agaricomycetes</taxon>
        <taxon>Agaricomycetidae</taxon>
        <taxon>Agaricales</taxon>
        <taxon>Agaricineae</taxon>
        <taxon>Agaricaceae</taxon>
        <taxon>Leucocoprinus</taxon>
    </lineage>
</organism>
<proteinExistence type="predicted"/>
<dbReference type="Proteomes" id="UP001213000">
    <property type="component" value="Unassembled WGS sequence"/>
</dbReference>
<dbReference type="AlphaFoldDB" id="A0AAD5VU84"/>
<gene>
    <name evidence="2" type="ORF">NP233_g5362</name>
</gene>
<evidence type="ECO:0000313" key="2">
    <source>
        <dbReference type="EMBL" id="KAJ3568970.1"/>
    </source>
</evidence>
<evidence type="ECO:0000313" key="3">
    <source>
        <dbReference type="Proteomes" id="UP001213000"/>
    </source>
</evidence>
<comment type="caution">
    <text evidence="2">The sequence shown here is derived from an EMBL/GenBank/DDBJ whole genome shotgun (WGS) entry which is preliminary data.</text>
</comment>
<feature type="compositionally biased region" description="Polar residues" evidence="1">
    <location>
        <begin position="75"/>
        <end position="88"/>
    </location>
</feature>
<reference evidence="2" key="1">
    <citation type="submission" date="2022-07" db="EMBL/GenBank/DDBJ databases">
        <title>Genome Sequence of Leucocoprinus birnbaumii.</title>
        <authorList>
            <person name="Buettner E."/>
        </authorList>
    </citation>
    <scope>NUCLEOTIDE SEQUENCE</scope>
    <source>
        <strain evidence="2">VT141</strain>
    </source>
</reference>
<evidence type="ECO:0000256" key="1">
    <source>
        <dbReference type="SAM" id="MobiDB-lite"/>
    </source>
</evidence>